<protein>
    <submittedName>
        <fullName evidence="1">Uncharacterized protein</fullName>
    </submittedName>
</protein>
<dbReference type="EMBL" id="CM011697">
    <property type="protein sequence ID" value="TMS02177.1"/>
    <property type="molecule type" value="Genomic_DNA"/>
</dbReference>
<organism evidence="1 2">
    <name type="scientific">Larimichthys crocea</name>
    <name type="common">Large yellow croaker</name>
    <name type="synonym">Pseudosciaena crocea</name>
    <dbReference type="NCBI Taxonomy" id="215358"/>
    <lineage>
        <taxon>Eukaryota</taxon>
        <taxon>Metazoa</taxon>
        <taxon>Chordata</taxon>
        <taxon>Craniata</taxon>
        <taxon>Vertebrata</taxon>
        <taxon>Euteleostomi</taxon>
        <taxon>Actinopterygii</taxon>
        <taxon>Neopterygii</taxon>
        <taxon>Teleostei</taxon>
        <taxon>Neoteleostei</taxon>
        <taxon>Acanthomorphata</taxon>
        <taxon>Eupercaria</taxon>
        <taxon>Sciaenidae</taxon>
        <taxon>Larimichthys</taxon>
    </lineage>
</organism>
<name>A0ACD3Q5A7_LARCR</name>
<comment type="caution">
    <text evidence="1">The sequence shown here is derived from an EMBL/GenBank/DDBJ whole genome shotgun (WGS) entry which is preliminary data.</text>
</comment>
<gene>
    <name evidence="1" type="ORF">E3U43_007717</name>
</gene>
<reference evidence="1" key="1">
    <citation type="submission" date="2018-11" db="EMBL/GenBank/DDBJ databases">
        <title>The sequence and de novo assembly of Larimichthys crocea genome using PacBio and Hi-C technologies.</title>
        <authorList>
            <person name="Xu P."/>
            <person name="Chen B."/>
            <person name="Zhou Z."/>
            <person name="Ke Q."/>
            <person name="Wu Y."/>
            <person name="Bai H."/>
            <person name="Pu F."/>
        </authorList>
    </citation>
    <scope>NUCLEOTIDE SEQUENCE</scope>
    <source>
        <tissue evidence="1">Muscle</tissue>
    </source>
</reference>
<sequence>MDNLSEALEKLKLASTDSATDSVESCLDCLLKALANNNTEASMKIQEMGVLPLLPTLLSPQSSCTPKVANIIAEVAKNEFMRSPCVEAGLIPPLIQLLNSTDQEVLLQTGRALGNICYDSHSLQAQLINMGVIPTLVKLLGIHSHNTALTEMCLIAFGNLAELESSKEQFASTNIAEELVRLFQKQTEHEKKEMIFEVLAPLAENDVIKLQLVEAGLVECLLEVVAQTVDGEREEDIAQLKTASDLMVLLLLGDESMQKLFEGGKGSVFQRVLSWVPSHNHQLQLAGALAIANFARNDGNCIHMVDTGIVQKLLELLDRHC</sequence>
<accession>A0ACD3Q5A7</accession>
<keyword evidence="2" id="KW-1185">Reference proteome</keyword>
<proteinExistence type="predicted"/>
<dbReference type="Proteomes" id="UP000793456">
    <property type="component" value="Chromosome XXIV"/>
</dbReference>
<evidence type="ECO:0000313" key="2">
    <source>
        <dbReference type="Proteomes" id="UP000793456"/>
    </source>
</evidence>
<evidence type="ECO:0000313" key="1">
    <source>
        <dbReference type="EMBL" id="TMS02177.1"/>
    </source>
</evidence>